<accession>A0A7W7Z1L4</accession>
<keyword evidence="1" id="KW-1133">Transmembrane helix</keyword>
<evidence type="ECO:0000256" key="1">
    <source>
        <dbReference type="SAM" id="Phobius"/>
    </source>
</evidence>
<keyword evidence="1" id="KW-0812">Transmembrane</keyword>
<proteinExistence type="predicted"/>
<feature type="transmembrane region" description="Helical" evidence="1">
    <location>
        <begin position="34"/>
        <end position="52"/>
    </location>
</feature>
<organism evidence="2 3">
    <name type="scientific">Rhodopseudomonas rhenobacensis</name>
    <dbReference type="NCBI Taxonomy" id="87461"/>
    <lineage>
        <taxon>Bacteria</taxon>
        <taxon>Pseudomonadati</taxon>
        <taxon>Pseudomonadota</taxon>
        <taxon>Alphaproteobacteria</taxon>
        <taxon>Hyphomicrobiales</taxon>
        <taxon>Nitrobacteraceae</taxon>
        <taxon>Rhodopseudomonas</taxon>
    </lineage>
</organism>
<sequence>MVVMMVVIMMLPAVCVIMGVAVITIVIVTMILRMIVIVGVIVIVRVIVIVIMRMSMRMPVGIDTLDGRFGSAASACRTHRVSPFRQAIAGHRLISTAPQAMAVSTGTSWRAS</sequence>
<dbReference type="Proteomes" id="UP000542353">
    <property type="component" value="Unassembled WGS sequence"/>
</dbReference>
<gene>
    <name evidence="2" type="ORF">HNR60_000985</name>
</gene>
<dbReference type="AlphaFoldDB" id="A0A7W7Z1L4"/>
<name>A0A7W7Z1L4_9BRAD</name>
<comment type="caution">
    <text evidence="2">The sequence shown here is derived from an EMBL/GenBank/DDBJ whole genome shotgun (WGS) entry which is preliminary data.</text>
</comment>
<evidence type="ECO:0000313" key="2">
    <source>
        <dbReference type="EMBL" id="MBB5046243.1"/>
    </source>
</evidence>
<dbReference type="EMBL" id="JACHIH010000003">
    <property type="protein sequence ID" value="MBB5046243.1"/>
    <property type="molecule type" value="Genomic_DNA"/>
</dbReference>
<keyword evidence="1" id="KW-0472">Membrane</keyword>
<protein>
    <submittedName>
        <fullName evidence="2">Uncharacterized protein</fullName>
    </submittedName>
</protein>
<reference evidence="2 3" key="1">
    <citation type="submission" date="2020-08" db="EMBL/GenBank/DDBJ databases">
        <title>Genomic Encyclopedia of Type Strains, Phase IV (KMG-IV): sequencing the most valuable type-strain genomes for metagenomic binning, comparative biology and taxonomic classification.</title>
        <authorList>
            <person name="Goeker M."/>
        </authorList>
    </citation>
    <scope>NUCLEOTIDE SEQUENCE [LARGE SCALE GENOMIC DNA]</scope>
    <source>
        <strain evidence="2 3">DSM 12706</strain>
    </source>
</reference>
<feature type="transmembrane region" description="Helical" evidence="1">
    <location>
        <begin position="7"/>
        <end position="28"/>
    </location>
</feature>
<keyword evidence="3" id="KW-1185">Reference proteome</keyword>
<evidence type="ECO:0000313" key="3">
    <source>
        <dbReference type="Proteomes" id="UP000542353"/>
    </source>
</evidence>